<dbReference type="PANTHER" id="PTHR42685">
    <property type="entry name" value="GERANYLGERANYL DIPHOSPHATE REDUCTASE"/>
    <property type="match status" value="1"/>
</dbReference>
<dbReference type="OrthoDB" id="9795712at2"/>
<feature type="domain" description="FAD-binding" evidence="1">
    <location>
        <begin position="4"/>
        <end position="323"/>
    </location>
</feature>
<gene>
    <name evidence="2" type="ORF">CJ199_05520</name>
</gene>
<dbReference type="PRINTS" id="PR00420">
    <property type="entry name" value="RNGMNOXGNASE"/>
</dbReference>
<proteinExistence type="predicted"/>
<dbReference type="RefSeq" id="WP_102238509.1">
    <property type="nucleotide sequence ID" value="NZ_PNHK01000002.1"/>
</dbReference>
<evidence type="ECO:0000313" key="3">
    <source>
        <dbReference type="Proteomes" id="UP000235598"/>
    </source>
</evidence>
<dbReference type="SUPFAM" id="SSF51905">
    <property type="entry name" value="FAD/NAD(P)-binding domain"/>
    <property type="match status" value="1"/>
</dbReference>
<dbReference type="Proteomes" id="UP000235598">
    <property type="component" value="Unassembled WGS sequence"/>
</dbReference>
<dbReference type="Pfam" id="PF01494">
    <property type="entry name" value="FAD_binding_3"/>
    <property type="match status" value="1"/>
</dbReference>
<comment type="caution">
    <text evidence="2">The sequence shown here is derived from an EMBL/GenBank/DDBJ whole genome shotgun (WGS) entry which is preliminary data.</text>
</comment>
<dbReference type="InterPro" id="IPR011777">
    <property type="entry name" value="Geranylgeranyl_Rdtase_fam"/>
</dbReference>
<dbReference type="NCBIfam" id="TIGR02032">
    <property type="entry name" value="GG-red-SF"/>
    <property type="match status" value="1"/>
</dbReference>
<dbReference type="EMBL" id="PNHK01000002">
    <property type="protein sequence ID" value="PMD05475.1"/>
    <property type="molecule type" value="Genomic_DNA"/>
</dbReference>
<protein>
    <submittedName>
        <fullName evidence="2">FAD-dependent oxidoreductase</fullName>
    </submittedName>
</protein>
<organism evidence="2 3">
    <name type="scientific">Brevibacterium paucivorans</name>
    <dbReference type="NCBI Taxonomy" id="170994"/>
    <lineage>
        <taxon>Bacteria</taxon>
        <taxon>Bacillati</taxon>
        <taxon>Actinomycetota</taxon>
        <taxon>Actinomycetes</taxon>
        <taxon>Micrococcales</taxon>
        <taxon>Brevibacteriaceae</taxon>
        <taxon>Brevibacterium</taxon>
    </lineage>
</organism>
<dbReference type="InterPro" id="IPR050407">
    <property type="entry name" value="Geranylgeranyl_reductase"/>
</dbReference>
<evidence type="ECO:0000259" key="1">
    <source>
        <dbReference type="Pfam" id="PF01494"/>
    </source>
</evidence>
<dbReference type="PANTHER" id="PTHR42685:SF22">
    <property type="entry name" value="CONDITIONED MEDIUM FACTOR RECEPTOR 1"/>
    <property type="match status" value="1"/>
</dbReference>
<dbReference type="AlphaFoldDB" id="A0A2N6VMW9"/>
<accession>A0A2N6VMW9</accession>
<evidence type="ECO:0000313" key="2">
    <source>
        <dbReference type="EMBL" id="PMD05475.1"/>
    </source>
</evidence>
<name>A0A2N6VMW9_9MICO</name>
<reference evidence="2 3" key="1">
    <citation type="submission" date="2017-09" db="EMBL/GenBank/DDBJ databases">
        <title>Bacterial strain isolated from the female urinary microbiota.</title>
        <authorList>
            <person name="Thomas-White K."/>
            <person name="Kumar N."/>
            <person name="Forster S."/>
            <person name="Putonti C."/>
            <person name="Lawley T."/>
            <person name="Wolfe A.J."/>
        </authorList>
    </citation>
    <scope>NUCLEOTIDE SEQUENCE [LARGE SCALE GENOMIC DNA]</scope>
    <source>
        <strain evidence="2 3">UMB1301</strain>
    </source>
</reference>
<dbReference type="GO" id="GO:0016628">
    <property type="term" value="F:oxidoreductase activity, acting on the CH-CH group of donors, NAD or NADP as acceptor"/>
    <property type="evidence" value="ECO:0007669"/>
    <property type="project" value="InterPro"/>
</dbReference>
<sequence length="431" mass="46444">MADFDVIVVGAGPGGSAAATHMARGGLRVALVEKAGFPRDKICGDALTPRAVRELGYLGFENPGWHENRGLRLFGGGHRVELEWPRVSGMPNYGLTAPRVVLDEALARHAQSSGAHLFENTQVTEAFFDDGWVAGVHAEATDDRGRRTGDRVTFRAPLVIAADGVSSRTAVKMGIRKRDDRPMGVAVRTYFESPRHDDDFIESWLELRADAGSGGSGEPLPGYGWLFPLGDGTINVGLGMLNTSPDFRSVDYKKTLHQWVGSVGQRWGIDPDAALTDAKSAALPMAFNRTPHFKDGVMLVGDAAGMVNTFNGEGIDYAMESARIAADIVVTHHGYPTGVWKSAMSAYPAIVRDAYGSYVTMGRAFANLIGHPQIMKLGLKYGMSSSTLMKFVVKLFANVYEERSGKDILDHVIAGLERVVPATSNETGMGT</sequence>
<dbReference type="InterPro" id="IPR036188">
    <property type="entry name" value="FAD/NAD-bd_sf"/>
</dbReference>
<dbReference type="InterPro" id="IPR002938">
    <property type="entry name" value="FAD-bd"/>
</dbReference>
<dbReference type="Gene3D" id="3.50.50.60">
    <property type="entry name" value="FAD/NAD(P)-binding domain"/>
    <property type="match status" value="1"/>
</dbReference>
<dbReference type="GO" id="GO:0071949">
    <property type="term" value="F:FAD binding"/>
    <property type="evidence" value="ECO:0007669"/>
    <property type="project" value="InterPro"/>
</dbReference>